<name>A0A813JSM7_POLGL</name>
<keyword evidence="4 10" id="KW-0812">Transmembrane</keyword>
<dbReference type="Pfam" id="PF00664">
    <property type="entry name" value="ABC_membrane"/>
    <property type="match status" value="2"/>
</dbReference>
<keyword evidence="6" id="KW-0067">ATP-binding</keyword>
<dbReference type="CDD" id="cd18579">
    <property type="entry name" value="ABC_6TM_ABCC_D1"/>
    <property type="match status" value="1"/>
</dbReference>
<dbReference type="SUPFAM" id="SSF52540">
    <property type="entry name" value="P-loop containing nucleoside triphosphate hydrolases"/>
    <property type="match status" value="2"/>
</dbReference>
<dbReference type="InterPro" id="IPR003593">
    <property type="entry name" value="AAA+_ATPase"/>
</dbReference>
<dbReference type="PANTHER" id="PTHR24223">
    <property type="entry name" value="ATP-BINDING CASSETTE SUB-FAMILY C"/>
    <property type="match status" value="1"/>
</dbReference>
<evidence type="ECO:0000256" key="2">
    <source>
        <dbReference type="ARBA" id="ARBA00009726"/>
    </source>
</evidence>
<dbReference type="InterPro" id="IPR044746">
    <property type="entry name" value="ABCC_6TM_D1"/>
</dbReference>
<dbReference type="InterPro" id="IPR036640">
    <property type="entry name" value="ABC1_TM_sf"/>
</dbReference>
<dbReference type="InterPro" id="IPR050173">
    <property type="entry name" value="ABC_transporter_C-like"/>
</dbReference>
<proteinExistence type="inferred from homology"/>
<feature type="compositionally biased region" description="Acidic residues" evidence="9">
    <location>
        <begin position="429"/>
        <end position="439"/>
    </location>
</feature>
<dbReference type="Proteomes" id="UP000626109">
    <property type="component" value="Unassembled WGS sequence"/>
</dbReference>
<keyword evidence="8 10" id="KW-0472">Membrane</keyword>
<feature type="transmembrane region" description="Helical" evidence="10">
    <location>
        <begin position="790"/>
        <end position="814"/>
    </location>
</feature>
<dbReference type="GO" id="GO:0016020">
    <property type="term" value="C:membrane"/>
    <property type="evidence" value="ECO:0007669"/>
    <property type="project" value="UniProtKB-SubCell"/>
</dbReference>
<protein>
    <submittedName>
        <fullName evidence="13">Uncharacterized protein</fullName>
    </submittedName>
</protein>
<feature type="region of interest" description="Disordered" evidence="9">
    <location>
        <begin position="422"/>
        <end position="460"/>
    </location>
</feature>
<dbReference type="InterPro" id="IPR027417">
    <property type="entry name" value="P-loop_NTPase"/>
</dbReference>
<comment type="caution">
    <text evidence="13">The sequence shown here is derived from an EMBL/GenBank/DDBJ whole genome shotgun (WGS) entry which is preliminary data.</text>
</comment>
<dbReference type="InterPro" id="IPR044726">
    <property type="entry name" value="ABCC_6TM_D2"/>
</dbReference>
<feature type="transmembrane region" description="Helical" evidence="10">
    <location>
        <begin position="744"/>
        <end position="770"/>
    </location>
</feature>
<organism evidence="13 14">
    <name type="scientific">Polarella glacialis</name>
    <name type="common">Dinoflagellate</name>
    <dbReference type="NCBI Taxonomy" id="89957"/>
    <lineage>
        <taxon>Eukaryota</taxon>
        <taxon>Sar</taxon>
        <taxon>Alveolata</taxon>
        <taxon>Dinophyceae</taxon>
        <taxon>Suessiales</taxon>
        <taxon>Suessiaceae</taxon>
        <taxon>Polarella</taxon>
    </lineage>
</organism>
<feature type="transmembrane region" description="Helical" evidence="10">
    <location>
        <begin position="215"/>
        <end position="243"/>
    </location>
</feature>
<dbReference type="GO" id="GO:0005524">
    <property type="term" value="F:ATP binding"/>
    <property type="evidence" value="ECO:0007669"/>
    <property type="project" value="UniProtKB-KW"/>
</dbReference>
<evidence type="ECO:0000256" key="7">
    <source>
        <dbReference type="ARBA" id="ARBA00022989"/>
    </source>
</evidence>
<evidence type="ECO:0000313" key="13">
    <source>
        <dbReference type="EMBL" id="CAE8685948.1"/>
    </source>
</evidence>
<evidence type="ECO:0000256" key="10">
    <source>
        <dbReference type="SAM" id="Phobius"/>
    </source>
</evidence>
<accession>A0A813JSM7</accession>
<feature type="transmembrane region" description="Helical" evidence="10">
    <location>
        <begin position="319"/>
        <end position="336"/>
    </location>
</feature>
<feature type="transmembrane region" description="Helical" evidence="10">
    <location>
        <begin position="157"/>
        <end position="174"/>
    </location>
</feature>
<dbReference type="EMBL" id="CAJNNW010026507">
    <property type="protein sequence ID" value="CAE8685948.1"/>
    <property type="molecule type" value="Genomic_DNA"/>
</dbReference>
<dbReference type="PROSITE" id="PS00211">
    <property type="entry name" value="ABC_TRANSPORTER_1"/>
    <property type="match status" value="2"/>
</dbReference>
<keyword evidence="5" id="KW-0547">Nucleotide-binding</keyword>
<dbReference type="GO" id="GO:0140359">
    <property type="term" value="F:ABC-type transporter activity"/>
    <property type="evidence" value="ECO:0007669"/>
    <property type="project" value="InterPro"/>
</dbReference>
<feature type="domain" description="ABC transporter" evidence="11">
    <location>
        <begin position="442"/>
        <end position="678"/>
    </location>
</feature>
<reference evidence="13" key="1">
    <citation type="submission" date="2021-02" db="EMBL/GenBank/DDBJ databases">
        <authorList>
            <person name="Dougan E. K."/>
            <person name="Rhodes N."/>
            <person name="Thang M."/>
            <person name="Chan C."/>
        </authorList>
    </citation>
    <scope>NUCLEOTIDE SEQUENCE</scope>
</reference>
<evidence type="ECO:0000256" key="3">
    <source>
        <dbReference type="ARBA" id="ARBA00022448"/>
    </source>
</evidence>
<sequence>MEEKRAGGSKGADRGAFADYSLLWAWALIKEGYWSALRQERVPSLPSCLQADSVIRAAEKGWAAEQVLAASQSRPVNIESIFWPICRTDIVVGCLWGFANGLLNTVARPLLLRALINAYSEGADDWVLWVFAVALCVVLLIEGLTSMLNRHAMVNRLGAVFCAGFMGLAQMQSMEVSTSQARGKPDVGNMIGNDAVRVQQNLFSISMMPGAMLQLIGGVVVLVYTIGVAGVIGLASMFLCLMVNTRLSQLAKWQEKQNLERTDFRMSVMSQIIHGIRAIKFCAWEDRFSKVVNEARAAECVPLKRYRVLNQGTVQIGRANPMMGTVFAFLYLAVSARNDPNSFRPADIFAALNVFLSLRTGLIILPEGLIYIATTKVSLRRLQDFLQIPKAACHQVSGRSDQQESPNAIVVKSAVFEWPASSSERVADADAEVEPEGQEPAERSGDHRRTASMGPGEPLTIDSLEVRRGSFTAVVGNVGSGKSSLIAALLGEMPKSRAADVNLNFDVAIFAEALGIVPQKAFILSGTVRDNIAFGDDSPNETAMLAAIDAAALREDLGRLPKGDLTEVGERGVVLSGGQQQRLSIARALYRPETDLVIADDPLSALDPAVADEVFSVLKSFVRDCPENKKTCFVVLNQLWLLPHFDNVVVIAGGKIVEEGAPRELLSQTGPLADFCAASGCDATAMAAMPLLKVSGASTSKSASKGTEENAPGDASDGVLVNAEEKLAGAMPLKILLRYIQGMGYGWFALCNMLVVLAYATLAFSDFWLASWVAARERYREDGTESNDDIYVVVYAVAAGFFLAFLWLTSYCFCEGGVRSSRNLHRECLECLLYAPVSFFESTPSGRISSRFSNDLAIVDKEIPRWVDNVWQIFTTALMLAVQVVGLVPHMAPVMIVAWALYMFQVNIVNRTNRELRRYANSAMGPLLTTVNESINGRHVLRAMKADLFFRRRFCQQLDEFHRFSFAAYATVNCGTAFAYIISFVISMSTAAMIITQRDSYRASFAALALTYSFLLPYFFNIFSQIIQLLLNSLTSLERLLQYGKGGIIPEEPPWQLPGESDEGESWPSKGAITFEDVSLVYRAGLPKALDGISFSLRPGEKVGVVGRSGAGKSSLMVLLLRLNEATVGRILVDGVDISKVGLGKLRKATAVVPQEPLLITGSVRRNLDPFGDHTDKDLARVLREVELDPGFLQAETIASTLSHGERQLLTLGRTLLWPAKIRVFDEPTSNIDAATDRVIQQLLRSAEAF</sequence>
<evidence type="ECO:0000313" key="14">
    <source>
        <dbReference type="Proteomes" id="UP000626109"/>
    </source>
</evidence>
<dbReference type="GO" id="GO:0016887">
    <property type="term" value="F:ATP hydrolysis activity"/>
    <property type="evidence" value="ECO:0007669"/>
    <property type="project" value="InterPro"/>
</dbReference>
<dbReference type="CDD" id="cd18580">
    <property type="entry name" value="ABC_6TM_ABCC_D2"/>
    <property type="match status" value="1"/>
</dbReference>
<dbReference type="InterPro" id="IPR011527">
    <property type="entry name" value="ABC1_TM_dom"/>
</dbReference>
<dbReference type="PROSITE" id="PS50929">
    <property type="entry name" value="ABC_TM1F"/>
    <property type="match status" value="2"/>
</dbReference>
<gene>
    <name evidence="13" type="ORF">PGLA2088_LOCUS24737</name>
</gene>
<dbReference type="InterPro" id="IPR003439">
    <property type="entry name" value="ABC_transporter-like_ATP-bd"/>
</dbReference>
<feature type="transmembrane region" description="Helical" evidence="10">
    <location>
        <begin position="81"/>
        <end position="106"/>
    </location>
</feature>
<evidence type="ECO:0000259" key="12">
    <source>
        <dbReference type="PROSITE" id="PS50929"/>
    </source>
</evidence>
<keyword evidence="7 10" id="KW-1133">Transmembrane helix</keyword>
<evidence type="ECO:0000256" key="1">
    <source>
        <dbReference type="ARBA" id="ARBA00004141"/>
    </source>
</evidence>
<keyword evidence="3" id="KW-0813">Transport</keyword>
<dbReference type="Pfam" id="PF00005">
    <property type="entry name" value="ABC_tran"/>
    <property type="match status" value="2"/>
</dbReference>
<dbReference type="Gene3D" id="1.20.1560.10">
    <property type="entry name" value="ABC transporter type 1, transmembrane domain"/>
    <property type="match status" value="2"/>
</dbReference>
<feature type="transmembrane region" description="Helical" evidence="10">
    <location>
        <begin position="1001"/>
        <end position="1020"/>
    </location>
</feature>
<feature type="compositionally biased region" description="Basic and acidic residues" evidence="9">
    <location>
        <begin position="440"/>
        <end position="449"/>
    </location>
</feature>
<dbReference type="SMART" id="SM00382">
    <property type="entry name" value="AAA"/>
    <property type="match status" value="2"/>
</dbReference>
<evidence type="ECO:0000256" key="9">
    <source>
        <dbReference type="SAM" id="MobiDB-lite"/>
    </source>
</evidence>
<feature type="transmembrane region" description="Helical" evidence="10">
    <location>
        <begin position="348"/>
        <end position="373"/>
    </location>
</feature>
<evidence type="ECO:0000256" key="4">
    <source>
        <dbReference type="ARBA" id="ARBA00022692"/>
    </source>
</evidence>
<comment type="similarity">
    <text evidence="2">Belongs to the ABC transporter superfamily. ABCC family. Conjugate transporter (TC 3.A.1.208) subfamily.</text>
</comment>
<dbReference type="PROSITE" id="PS50893">
    <property type="entry name" value="ABC_TRANSPORTER_2"/>
    <property type="match status" value="2"/>
</dbReference>
<dbReference type="InterPro" id="IPR017871">
    <property type="entry name" value="ABC_transporter-like_CS"/>
</dbReference>
<comment type="subcellular location">
    <subcellularLocation>
        <location evidence="1">Membrane</location>
        <topology evidence="1">Multi-pass membrane protein</topology>
    </subcellularLocation>
</comment>
<dbReference type="PANTHER" id="PTHR24223:SF456">
    <property type="entry name" value="MULTIDRUG RESISTANCE-ASSOCIATED PROTEIN LETHAL(2)03659"/>
    <property type="match status" value="1"/>
</dbReference>
<feature type="domain" description="ABC transporter" evidence="11">
    <location>
        <begin position="1073"/>
        <end position="1249"/>
    </location>
</feature>
<feature type="domain" description="ABC transmembrane type-1" evidence="12">
    <location>
        <begin position="754"/>
        <end position="1032"/>
    </location>
</feature>
<feature type="non-terminal residue" evidence="13">
    <location>
        <position position="1250"/>
    </location>
</feature>
<evidence type="ECO:0000259" key="11">
    <source>
        <dbReference type="PROSITE" id="PS50893"/>
    </source>
</evidence>
<evidence type="ECO:0000256" key="8">
    <source>
        <dbReference type="ARBA" id="ARBA00023136"/>
    </source>
</evidence>
<feature type="transmembrane region" description="Helical" evidence="10">
    <location>
        <begin position="966"/>
        <end position="995"/>
    </location>
</feature>
<feature type="transmembrane region" description="Helical" evidence="10">
    <location>
        <begin position="126"/>
        <end position="145"/>
    </location>
</feature>
<feature type="domain" description="ABC transmembrane type-1" evidence="12">
    <location>
        <begin position="91"/>
        <end position="374"/>
    </location>
</feature>
<dbReference type="AlphaFoldDB" id="A0A813JSM7"/>
<dbReference type="SUPFAM" id="SSF90123">
    <property type="entry name" value="ABC transporter transmembrane region"/>
    <property type="match status" value="2"/>
</dbReference>
<evidence type="ECO:0000256" key="5">
    <source>
        <dbReference type="ARBA" id="ARBA00022741"/>
    </source>
</evidence>
<dbReference type="Gene3D" id="3.40.50.300">
    <property type="entry name" value="P-loop containing nucleotide triphosphate hydrolases"/>
    <property type="match status" value="2"/>
</dbReference>
<evidence type="ECO:0000256" key="6">
    <source>
        <dbReference type="ARBA" id="ARBA00022840"/>
    </source>
</evidence>
<feature type="transmembrane region" description="Helical" evidence="10">
    <location>
        <begin position="891"/>
        <end position="909"/>
    </location>
</feature>